<evidence type="ECO:0000313" key="1">
    <source>
        <dbReference type="EMBL" id="VYU07990.1"/>
    </source>
</evidence>
<sequence>MAITSVYQAIVAASNIRRSENPSFTATDFMALYPKFVDVSEEMIEAWVQIAHASLSYARWHEWWRIGMGLFIAHHLTLLANPATADTIEGGLSRGVASSKSVTDMSISYDVSSIANECAGWGTYGQTTYGQQLVQFARLVGKGGMTVW</sequence>
<name>A0A6N3BTD6_9FIRM</name>
<evidence type="ECO:0008006" key="2">
    <source>
        <dbReference type="Google" id="ProtNLM"/>
    </source>
</evidence>
<dbReference type="EMBL" id="CACRUX010000047">
    <property type="protein sequence ID" value="VYU07990.1"/>
    <property type="molecule type" value="Genomic_DNA"/>
</dbReference>
<proteinExistence type="predicted"/>
<gene>
    <name evidence="1" type="ORF">VRLFYP33_01192</name>
</gene>
<dbReference type="RefSeq" id="WP_156704749.1">
    <property type="nucleotide sequence ID" value="NZ_CACRUX010000047.1"/>
</dbReference>
<dbReference type="AlphaFoldDB" id="A0A6N3BTD6"/>
<accession>A0A6N3BTD6</accession>
<protein>
    <recommendedName>
        <fullName evidence="2">DUF4054 domain-containing protein</fullName>
    </recommendedName>
</protein>
<organism evidence="1">
    <name type="scientific">Veillonella ratti</name>
    <dbReference type="NCBI Taxonomy" id="103892"/>
    <lineage>
        <taxon>Bacteria</taxon>
        <taxon>Bacillati</taxon>
        <taxon>Bacillota</taxon>
        <taxon>Negativicutes</taxon>
        <taxon>Veillonellales</taxon>
        <taxon>Veillonellaceae</taxon>
        <taxon>Veillonella</taxon>
    </lineage>
</organism>
<dbReference type="InterPro" id="IPR025127">
    <property type="entry name" value="DUF4054"/>
</dbReference>
<reference evidence="1" key="1">
    <citation type="submission" date="2019-11" db="EMBL/GenBank/DDBJ databases">
        <authorList>
            <person name="Feng L."/>
        </authorList>
    </citation>
    <scope>NUCLEOTIDE SEQUENCE</scope>
    <source>
        <strain evidence="1">VrattiLFYP33</strain>
    </source>
</reference>
<dbReference type="Pfam" id="PF13262">
    <property type="entry name" value="DUF4054"/>
    <property type="match status" value="1"/>
</dbReference>